<dbReference type="CDD" id="cd05247">
    <property type="entry name" value="UDP_G4E_1_SDR_e"/>
    <property type="match status" value="1"/>
</dbReference>
<evidence type="ECO:0000256" key="7">
    <source>
        <dbReference type="ARBA" id="ARBA00023027"/>
    </source>
</evidence>
<comment type="pathway">
    <text evidence="3 11">Carbohydrate metabolism; galactose metabolism.</text>
</comment>
<keyword evidence="9 11" id="KW-0413">Isomerase</keyword>
<dbReference type="UniPathway" id="UPA00214"/>
<keyword evidence="14" id="KW-1185">Reference proteome</keyword>
<keyword evidence="8" id="KW-0299">Galactose metabolism</keyword>
<comment type="caution">
    <text evidence="13">The sequence shown here is derived from an EMBL/GenBank/DDBJ whole genome shotgun (WGS) entry which is preliminary data.</text>
</comment>
<evidence type="ECO:0000256" key="11">
    <source>
        <dbReference type="RuleBase" id="RU366046"/>
    </source>
</evidence>
<dbReference type="NCBIfam" id="TIGR01179">
    <property type="entry name" value="galE"/>
    <property type="match status" value="1"/>
</dbReference>
<dbReference type="PANTHER" id="PTHR43725:SF53">
    <property type="entry name" value="UDP-ARABINOSE 4-EPIMERASE 1"/>
    <property type="match status" value="1"/>
</dbReference>
<dbReference type="Gene3D" id="3.90.25.10">
    <property type="entry name" value="UDP-galactose 4-epimerase, domain 1"/>
    <property type="match status" value="1"/>
</dbReference>
<dbReference type="GO" id="GO:0033499">
    <property type="term" value="P:galactose catabolic process via UDP-galactose, Leloir pathway"/>
    <property type="evidence" value="ECO:0007669"/>
    <property type="project" value="TreeGrafter"/>
</dbReference>
<dbReference type="InterPro" id="IPR036291">
    <property type="entry name" value="NAD(P)-bd_dom_sf"/>
</dbReference>
<gene>
    <name evidence="13" type="primary">galE_2</name>
    <name evidence="13" type="ORF">EUAN_16580</name>
</gene>
<evidence type="ECO:0000256" key="10">
    <source>
        <dbReference type="ARBA" id="ARBA00023277"/>
    </source>
</evidence>
<dbReference type="Gene3D" id="3.40.50.720">
    <property type="entry name" value="NAD(P)-binding Rossmann-like Domain"/>
    <property type="match status" value="1"/>
</dbReference>
<reference evidence="13 14" key="1">
    <citation type="submission" date="2016-09" db="EMBL/GenBank/DDBJ databases">
        <title>Genome sequence of Eubacterium angustum.</title>
        <authorList>
            <person name="Poehlein A."/>
            <person name="Daniel R."/>
        </authorList>
    </citation>
    <scope>NUCLEOTIDE SEQUENCE [LARGE SCALE GENOMIC DNA]</scope>
    <source>
        <strain evidence="13 14">DSM 1989</strain>
    </source>
</reference>
<evidence type="ECO:0000313" key="14">
    <source>
        <dbReference type="Proteomes" id="UP000180254"/>
    </source>
</evidence>
<evidence type="ECO:0000256" key="4">
    <source>
        <dbReference type="ARBA" id="ARBA00007637"/>
    </source>
</evidence>
<name>A0A1S1V652_9FIRM</name>
<dbReference type="GO" id="GO:0003978">
    <property type="term" value="F:UDP-glucose 4-epimerase activity"/>
    <property type="evidence" value="ECO:0007669"/>
    <property type="project" value="UniProtKB-UniRule"/>
</dbReference>
<evidence type="ECO:0000256" key="9">
    <source>
        <dbReference type="ARBA" id="ARBA00023235"/>
    </source>
</evidence>
<evidence type="ECO:0000259" key="12">
    <source>
        <dbReference type="Pfam" id="PF01370"/>
    </source>
</evidence>
<keyword evidence="7 11" id="KW-0520">NAD</keyword>
<evidence type="ECO:0000256" key="8">
    <source>
        <dbReference type="ARBA" id="ARBA00023144"/>
    </source>
</evidence>
<dbReference type="Pfam" id="PF01370">
    <property type="entry name" value="Epimerase"/>
    <property type="match status" value="1"/>
</dbReference>
<dbReference type="EMBL" id="MKIE01000006">
    <property type="protein sequence ID" value="OHW61895.1"/>
    <property type="molecule type" value="Genomic_DNA"/>
</dbReference>
<sequence>MSILVTGGAGYIGSHTVKYLQHKGEDVVVVDNLQSGHRSSVDVESFYKADIRDRDSMDRIFQKHAVKEVVHFAANSIVGESMKDPYSYYHNNVYGTLCLLDSMKKNGVYNIVFSSSAAVYGEPDRIPIVESAKTIPTNAYGETKLVIENMMKWFEVAHGIKHVSLRYFNAAGAEGSIGEDHSPETHLIPILLQKLLGQREKVFLFGDDYETEDGTCIRDYVHVQDLSAAHYLSINYLRNTGKSDIFNLGNGRGYSVKEVLKSVERVTKATIDHEVKDRRVGDPDVLIASSEKAKSVLGWNPEFGDIEKIIGDAWTWHRKNPNGYKD</sequence>
<evidence type="ECO:0000256" key="1">
    <source>
        <dbReference type="ARBA" id="ARBA00000083"/>
    </source>
</evidence>
<evidence type="ECO:0000313" key="13">
    <source>
        <dbReference type="EMBL" id="OHW61895.1"/>
    </source>
</evidence>
<evidence type="ECO:0000256" key="5">
    <source>
        <dbReference type="ARBA" id="ARBA00013189"/>
    </source>
</evidence>
<dbReference type="OrthoDB" id="9811743at2"/>
<evidence type="ECO:0000256" key="6">
    <source>
        <dbReference type="ARBA" id="ARBA00018569"/>
    </source>
</evidence>
<dbReference type="Proteomes" id="UP000180254">
    <property type="component" value="Unassembled WGS sequence"/>
</dbReference>
<dbReference type="STRING" id="39480.EUAN_16580"/>
<accession>A0A1S1V652</accession>
<feature type="domain" description="NAD-dependent epimerase/dehydratase" evidence="12">
    <location>
        <begin position="3"/>
        <end position="249"/>
    </location>
</feature>
<dbReference type="EC" id="5.1.3.2" evidence="5 11"/>
<proteinExistence type="inferred from homology"/>
<organism evidence="13 14">
    <name type="scientific">Andreesenia angusta</name>
    <dbReference type="NCBI Taxonomy" id="39480"/>
    <lineage>
        <taxon>Bacteria</taxon>
        <taxon>Bacillati</taxon>
        <taxon>Bacillota</taxon>
        <taxon>Tissierellia</taxon>
        <taxon>Tissierellales</taxon>
        <taxon>Gottschalkiaceae</taxon>
        <taxon>Andreesenia</taxon>
    </lineage>
</organism>
<dbReference type="SUPFAM" id="SSF51735">
    <property type="entry name" value="NAD(P)-binding Rossmann-fold domains"/>
    <property type="match status" value="1"/>
</dbReference>
<evidence type="ECO:0000256" key="2">
    <source>
        <dbReference type="ARBA" id="ARBA00001911"/>
    </source>
</evidence>
<dbReference type="PANTHER" id="PTHR43725">
    <property type="entry name" value="UDP-GLUCOSE 4-EPIMERASE"/>
    <property type="match status" value="1"/>
</dbReference>
<dbReference type="InterPro" id="IPR001509">
    <property type="entry name" value="Epimerase_deHydtase"/>
</dbReference>
<dbReference type="InterPro" id="IPR005886">
    <property type="entry name" value="UDP_G4E"/>
</dbReference>
<dbReference type="RefSeq" id="WP_071063531.1">
    <property type="nucleotide sequence ID" value="NZ_MKIE01000006.1"/>
</dbReference>
<comment type="cofactor">
    <cofactor evidence="2 11">
        <name>NAD(+)</name>
        <dbReference type="ChEBI" id="CHEBI:57540"/>
    </cofactor>
</comment>
<comment type="subunit">
    <text evidence="11">Homodimer.</text>
</comment>
<evidence type="ECO:0000256" key="3">
    <source>
        <dbReference type="ARBA" id="ARBA00004947"/>
    </source>
</evidence>
<protein>
    <recommendedName>
        <fullName evidence="6 11">UDP-glucose 4-epimerase</fullName>
        <ecNumber evidence="5 11">5.1.3.2</ecNumber>
    </recommendedName>
</protein>
<comment type="similarity">
    <text evidence="4 11">Belongs to the NAD(P)-dependent epimerase/dehydratase family.</text>
</comment>
<dbReference type="AlphaFoldDB" id="A0A1S1V652"/>
<comment type="catalytic activity">
    <reaction evidence="1 11">
        <text>UDP-alpha-D-glucose = UDP-alpha-D-galactose</text>
        <dbReference type="Rhea" id="RHEA:22168"/>
        <dbReference type="ChEBI" id="CHEBI:58885"/>
        <dbReference type="ChEBI" id="CHEBI:66914"/>
        <dbReference type="EC" id="5.1.3.2"/>
    </reaction>
</comment>
<keyword evidence="10 11" id="KW-0119">Carbohydrate metabolism</keyword>